<evidence type="ECO:0000256" key="1">
    <source>
        <dbReference type="SAM" id="MobiDB-lite"/>
    </source>
</evidence>
<evidence type="ECO:0000313" key="2">
    <source>
        <dbReference type="EMBL" id="CAK9049550.1"/>
    </source>
</evidence>
<feature type="compositionally biased region" description="Polar residues" evidence="1">
    <location>
        <begin position="419"/>
        <end position="429"/>
    </location>
</feature>
<keyword evidence="3" id="KW-1185">Reference proteome</keyword>
<proteinExistence type="predicted"/>
<name>A0ABP0MHB5_9DINO</name>
<feature type="region of interest" description="Disordered" evidence="1">
    <location>
        <begin position="249"/>
        <end position="295"/>
    </location>
</feature>
<feature type="region of interest" description="Disordered" evidence="1">
    <location>
        <begin position="370"/>
        <end position="393"/>
    </location>
</feature>
<accession>A0ABP0MHB5</accession>
<comment type="caution">
    <text evidence="2">The sequence shown here is derived from an EMBL/GenBank/DDBJ whole genome shotgun (WGS) entry which is preliminary data.</text>
</comment>
<feature type="compositionally biased region" description="Low complexity" evidence="1">
    <location>
        <begin position="442"/>
        <end position="451"/>
    </location>
</feature>
<sequence length="580" mass="64966">MGVPRVALLEGFDIRDKIEVLNYPAVEIHQLLGIRGHVSRVTRQGEIVLVILPVVVDSPVEVLKGVGHVKTMVVLHKVVVLGLATRVMFGESGRSPERAVRRLSAGSGGAPMFEEEEVRRLQPAGPHIFFEGVHFARPDESLPQFLRRLKERELRDFQWMWPANLIEELDRPLNRGSRSKVQHEVSQGTLEISIVRHESWRKKLFDTEVALPLHIQMVLLERLAQQRLRNARTPAQAEAARAVRYGTFRKQQKEKAERRPQLATPPGAPRICGTTRSGQVDGAVEGSLESRSPRGLEGQTELFTGTDELFGSTKGFRSCLRAEIDHNDSCCFRPCYRRQIQDQSHLLSASIKAFQKRIFSLKDLENMGVRSKVSKQRQECPGRTNKAPEISYSPIPLPPRRALIDECRVRWVTTITDSSRVGRPLSSQDPVEDFASDEEAPHAAPRTPPHAGRLACGKSPDEPGTGGQAEATKVQQGDFDLEALDAANQELADLEAKPSEPSEASEDEGQAEDGGALPEEPWERWSRRERELWERVRPRHLRREAHQVQGLRLPAAALALRGTCWSEGSGRIFVDKKSNS</sequence>
<reference evidence="2 3" key="1">
    <citation type="submission" date="2024-02" db="EMBL/GenBank/DDBJ databases">
        <authorList>
            <person name="Chen Y."/>
            <person name="Shah S."/>
            <person name="Dougan E. K."/>
            <person name="Thang M."/>
            <person name="Chan C."/>
        </authorList>
    </citation>
    <scope>NUCLEOTIDE SEQUENCE [LARGE SCALE GENOMIC DNA]</scope>
</reference>
<feature type="region of interest" description="Disordered" evidence="1">
    <location>
        <begin position="419"/>
        <end position="471"/>
    </location>
</feature>
<evidence type="ECO:0000313" key="3">
    <source>
        <dbReference type="Proteomes" id="UP001642484"/>
    </source>
</evidence>
<protein>
    <submittedName>
        <fullName evidence="2">Uncharacterized protein</fullName>
    </submittedName>
</protein>
<gene>
    <name evidence="2" type="ORF">CCMP2556_LOCUS25348</name>
</gene>
<feature type="compositionally biased region" description="Basic and acidic residues" evidence="1">
    <location>
        <begin position="251"/>
        <end position="260"/>
    </location>
</feature>
<dbReference type="Proteomes" id="UP001642484">
    <property type="component" value="Unassembled WGS sequence"/>
</dbReference>
<feature type="region of interest" description="Disordered" evidence="1">
    <location>
        <begin position="490"/>
        <end position="526"/>
    </location>
</feature>
<dbReference type="EMBL" id="CAXAMN010017002">
    <property type="protein sequence ID" value="CAK9049550.1"/>
    <property type="molecule type" value="Genomic_DNA"/>
</dbReference>
<organism evidence="2 3">
    <name type="scientific">Durusdinium trenchii</name>
    <dbReference type="NCBI Taxonomy" id="1381693"/>
    <lineage>
        <taxon>Eukaryota</taxon>
        <taxon>Sar</taxon>
        <taxon>Alveolata</taxon>
        <taxon>Dinophyceae</taxon>
        <taxon>Suessiales</taxon>
        <taxon>Symbiodiniaceae</taxon>
        <taxon>Durusdinium</taxon>
    </lineage>
</organism>